<dbReference type="EMBL" id="BKCP01003335">
    <property type="protein sequence ID" value="GER28989.1"/>
    <property type="molecule type" value="Genomic_DNA"/>
</dbReference>
<dbReference type="OrthoDB" id="10572890at2759"/>
<keyword evidence="2" id="KW-1185">Reference proteome</keyword>
<proteinExistence type="predicted"/>
<gene>
    <name evidence="1" type="ORF">STAS_04816</name>
</gene>
<evidence type="ECO:0000313" key="2">
    <source>
        <dbReference type="Proteomes" id="UP000325081"/>
    </source>
</evidence>
<dbReference type="Proteomes" id="UP000325081">
    <property type="component" value="Unassembled WGS sequence"/>
</dbReference>
<reference evidence="2" key="1">
    <citation type="journal article" date="2019" name="Curr. Biol.">
        <title>Genome Sequence of Striga asiatica Provides Insight into the Evolution of Plant Parasitism.</title>
        <authorList>
            <person name="Yoshida S."/>
            <person name="Kim S."/>
            <person name="Wafula E.K."/>
            <person name="Tanskanen J."/>
            <person name="Kim Y.M."/>
            <person name="Honaas L."/>
            <person name="Yang Z."/>
            <person name="Spallek T."/>
            <person name="Conn C.E."/>
            <person name="Ichihashi Y."/>
            <person name="Cheong K."/>
            <person name="Cui S."/>
            <person name="Der J.P."/>
            <person name="Gundlach H."/>
            <person name="Jiao Y."/>
            <person name="Hori C."/>
            <person name="Ishida J.K."/>
            <person name="Kasahara H."/>
            <person name="Kiba T."/>
            <person name="Kim M.S."/>
            <person name="Koo N."/>
            <person name="Laohavisit A."/>
            <person name="Lee Y.H."/>
            <person name="Lumba S."/>
            <person name="McCourt P."/>
            <person name="Mortimer J.C."/>
            <person name="Mutuku J.M."/>
            <person name="Nomura T."/>
            <person name="Sasaki-Sekimoto Y."/>
            <person name="Seto Y."/>
            <person name="Wang Y."/>
            <person name="Wakatake T."/>
            <person name="Sakakibara H."/>
            <person name="Demura T."/>
            <person name="Yamaguchi S."/>
            <person name="Yoneyama K."/>
            <person name="Manabe R.I."/>
            <person name="Nelson D.C."/>
            <person name="Schulman A.H."/>
            <person name="Timko M.P."/>
            <person name="dePamphilis C.W."/>
            <person name="Choi D."/>
            <person name="Shirasu K."/>
        </authorList>
    </citation>
    <scope>NUCLEOTIDE SEQUENCE [LARGE SCALE GENOMIC DNA]</scope>
    <source>
        <strain evidence="2">cv. UVA1</strain>
    </source>
</reference>
<dbReference type="AlphaFoldDB" id="A0A5A7P885"/>
<comment type="caution">
    <text evidence="1">The sequence shown here is derived from an EMBL/GenBank/DDBJ whole genome shotgun (WGS) entry which is preliminary data.</text>
</comment>
<evidence type="ECO:0000313" key="1">
    <source>
        <dbReference type="EMBL" id="GER28989.1"/>
    </source>
</evidence>
<accession>A0A5A7P885</accession>
<organism evidence="1 2">
    <name type="scientific">Striga asiatica</name>
    <name type="common">Asiatic witchweed</name>
    <name type="synonym">Buchnera asiatica</name>
    <dbReference type="NCBI Taxonomy" id="4170"/>
    <lineage>
        <taxon>Eukaryota</taxon>
        <taxon>Viridiplantae</taxon>
        <taxon>Streptophyta</taxon>
        <taxon>Embryophyta</taxon>
        <taxon>Tracheophyta</taxon>
        <taxon>Spermatophyta</taxon>
        <taxon>Magnoliopsida</taxon>
        <taxon>eudicotyledons</taxon>
        <taxon>Gunneridae</taxon>
        <taxon>Pentapetalae</taxon>
        <taxon>asterids</taxon>
        <taxon>lamiids</taxon>
        <taxon>Lamiales</taxon>
        <taxon>Orobanchaceae</taxon>
        <taxon>Buchnereae</taxon>
        <taxon>Striga</taxon>
    </lineage>
</organism>
<sequence length="103" mass="10753">MELDGAVLALAVSVAGVTVAREAHGHCALAGEGNQTQAVGNELVVEDRGVHLDLNQIDGDCGDFGDHDAAECVGDTGVSVAQLELHEVVPYCPDFDLREPLFP</sequence>
<name>A0A5A7P885_STRAF</name>
<protein>
    <submittedName>
        <fullName evidence="1">HIT zinc finger</fullName>
    </submittedName>
</protein>